<name>A0A0R3S6E3_9BILA</name>
<dbReference type="WBParaSite" id="EEL_0001036501-mRNA-1">
    <property type="protein sequence ID" value="EEL_0001036501-mRNA-1"/>
    <property type="gene ID" value="EEL_0001036501"/>
</dbReference>
<keyword evidence="1" id="KW-0732">Signal</keyword>
<keyword evidence="2" id="KW-1185">Reference proteome</keyword>
<feature type="signal peptide" evidence="1">
    <location>
        <begin position="1"/>
        <end position="19"/>
    </location>
</feature>
<proteinExistence type="predicted"/>
<sequence>MQVHFLLIKMAILITNLLAFTELGLDARTNACSKEQNGKGACQCCKMACWYDIANAATNNLGHIPGENGEQEALDTLQLIRLCTLLKCRNVCPKIPRSFLKLTN</sequence>
<reference evidence="3" key="1">
    <citation type="submission" date="2017-02" db="UniProtKB">
        <authorList>
            <consortium name="WormBaseParasite"/>
        </authorList>
    </citation>
    <scope>IDENTIFICATION</scope>
</reference>
<evidence type="ECO:0000256" key="1">
    <source>
        <dbReference type="SAM" id="SignalP"/>
    </source>
</evidence>
<evidence type="ECO:0000313" key="2">
    <source>
        <dbReference type="Proteomes" id="UP000050640"/>
    </source>
</evidence>
<evidence type="ECO:0000313" key="3">
    <source>
        <dbReference type="WBParaSite" id="EEL_0001036501-mRNA-1"/>
    </source>
</evidence>
<dbReference type="AlphaFoldDB" id="A0A0R3S6E3"/>
<protein>
    <submittedName>
        <fullName evidence="3">Secreted protein</fullName>
    </submittedName>
</protein>
<accession>A0A0R3S6E3</accession>
<dbReference type="Proteomes" id="UP000050640">
    <property type="component" value="Unplaced"/>
</dbReference>
<organism evidence="2 3">
    <name type="scientific">Elaeophora elaphi</name>
    <dbReference type="NCBI Taxonomy" id="1147741"/>
    <lineage>
        <taxon>Eukaryota</taxon>
        <taxon>Metazoa</taxon>
        <taxon>Ecdysozoa</taxon>
        <taxon>Nematoda</taxon>
        <taxon>Chromadorea</taxon>
        <taxon>Rhabditida</taxon>
        <taxon>Spirurina</taxon>
        <taxon>Spiruromorpha</taxon>
        <taxon>Filarioidea</taxon>
        <taxon>Onchocercidae</taxon>
        <taxon>Elaeophora</taxon>
    </lineage>
</organism>
<feature type="chain" id="PRO_5006448055" evidence="1">
    <location>
        <begin position="20"/>
        <end position="104"/>
    </location>
</feature>